<name>A0A0N4WTV2_HAEPC</name>
<accession>A0A0N4WTV2</accession>
<evidence type="ECO:0000313" key="3">
    <source>
        <dbReference type="WBParaSite" id="HPLM_0001504101-mRNA-1"/>
    </source>
</evidence>
<dbReference type="AlphaFoldDB" id="A0A0N4WTV2"/>
<dbReference type="Proteomes" id="UP000268014">
    <property type="component" value="Unassembled WGS sequence"/>
</dbReference>
<organism evidence="3">
    <name type="scientific">Haemonchus placei</name>
    <name type="common">Barber's pole worm</name>
    <dbReference type="NCBI Taxonomy" id="6290"/>
    <lineage>
        <taxon>Eukaryota</taxon>
        <taxon>Metazoa</taxon>
        <taxon>Ecdysozoa</taxon>
        <taxon>Nematoda</taxon>
        <taxon>Chromadorea</taxon>
        <taxon>Rhabditida</taxon>
        <taxon>Rhabditina</taxon>
        <taxon>Rhabditomorpha</taxon>
        <taxon>Strongyloidea</taxon>
        <taxon>Trichostrongylidae</taxon>
        <taxon>Haemonchus</taxon>
    </lineage>
</organism>
<gene>
    <name evidence="1" type="ORF">HPLM_LOCUS15024</name>
</gene>
<evidence type="ECO:0000313" key="2">
    <source>
        <dbReference type="Proteomes" id="UP000268014"/>
    </source>
</evidence>
<dbReference type="EMBL" id="UZAF01018804">
    <property type="protein sequence ID" value="VDO55129.1"/>
    <property type="molecule type" value="Genomic_DNA"/>
</dbReference>
<sequence length="41" mass="4812">MSDIMLDTYPPHRLLPPFCLGYSGTSNWHPNHILHIRRRPA</sequence>
<keyword evidence="2" id="KW-1185">Reference proteome</keyword>
<evidence type="ECO:0000313" key="1">
    <source>
        <dbReference type="EMBL" id="VDO55129.1"/>
    </source>
</evidence>
<proteinExistence type="predicted"/>
<dbReference type="WBParaSite" id="HPLM_0001504101-mRNA-1">
    <property type="protein sequence ID" value="HPLM_0001504101-mRNA-1"/>
    <property type="gene ID" value="HPLM_0001504101"/>
</dbReference>
<protein>
    <submittedName>
        <fullName evidence="1 3">Uncharacterized protein</fullName>
    </submittedName>
</protein>
<reference evidence="1 2" key="2">
    <citation type="submission" date="2018-11" db="EMBL/GenBank/DDBJ databases">
        <authorList>
            <consortium name="Pathogen Informatics"/>
        </authorList>
    </citation>
    <scope>NUCLEOTIDE SEQUENCE [LARGE SCALE GENOMIC DNA]</scope>
    <source>
        <strain evidence="1 2">MHpl1</strain>
    </source>
</reference>
<reference evidence="3" key="1">
    <citation type="submission" date="2017-02" db="UniProtKB">
        <authorList>
            <consortium name="WormBaseParasite"/>
        </authorList>
    </citation>
    <scope>IDENTIFICATION</scope>
</reference>